<protein>
    <submittedName>
        <fullName evidence="2">Uncharacterized protein</fullName>
    </submittedName>
</protein>
<dbReference type="AlphaFoldDB" id="A0AA88R8N0"/>
<evidence type="ECO:0000313" key="2">
    <source>
        <dbReference type="EMBL" id="KAK2984142.1"/>
    </source>
</evidence>
<evidence type="ECO:0000313" key="3">
    <source>
        <dbReference type="Proteomes" id="UP001187471"/>
    </source>
</evidence>
<comment type="caution">
    <text evidence="2">The sequence shown here is derived from an EMBL/GenBank/DDBJ whole genome shotgun (WGS) entry which is preliminary data.</text>
</comment>
<feature type="signal peptide" evidence="1">
    <location>
        <begin position="1"/>
        <end position="24"/>
    </location>
</feature>
<gene>
    <name evidence="2" type="ORF">RJ640_022654</name>
</gene>
<sequence length="155" mass="17087">MAIMSVQSLTMLLVIAFMATSAMSRVTQLAPSPASSSIEIVQCWAPLGKVDGCAEQLYEVLTTGKLGVLSVTLSIARTSGWVRTGYQVTADQNLRAVRLEVQRWWFVAVDPTLVAVLAVDPTLRTSLSQWWFVAVRYCGGQPCEVRWAPIREVVR</sequence>
<reference evidence="2" key="1">
    <citation type="submission" date="2022-12" db="EMBL/GenBank/DDBJ databases">
        <title>Draft genome assemblies for two species of Escallonia (Escalloniales).</title>
        <authorList>
            <person name="Chanderbali A."/>
            <person name="Dervinis C."/>
            <person name="Anghel I."/>
            <person name="Soltis D."/>
            <person name="Soltis P."/>
            <person name="Zapata F."/>
        </authorList>
    </citation>
    <scope>NUCLEOTIDE SEQUENCE</scope>
    <source>
        <strain evidence="2">UCBG92.1500</strain>
        <tissue evidence="2">Leaf</tissue>
    </source>
</reference>
<organism evidence="2 3">
    <name type="scientific">Escallonia rubra</name>
    <dbReference type="NCBI Taxonomy" id="112253"/>
    <lineage>
        <taxon>Eukaryota</taxon>
        <taxon>Viridiplantae</taxon>
        <taxon>Streptophyta</taxon>
        <taxon>Embryophyta</taxon>
        <taxon>Tracheophyta</taxon>
        <taxon>Spermatophyta</taxon>
        <taxon>Magnoliopsida</taxon>
        <taxon>eudicotyledons</taxon>
        <taxon>Gunneridae</taxon>
        <taxon>Pentapetalae</taxon>
        <taxon>asterids</taxon>
        <taxon>campanulids</taxon>
        <taxon>Escalloniales</taxon>
        <taxon>Escalloniaceae</taxon>
        <taxon>Escallonia</taxon>
    </lineage>
</organism>
<keyword evidence="1" id="KW-0732">Signal</keyword>
<feature type="chain" id="PRO_5041646035" evidence="1">
    <location>
        <begin position="25"/>
        <end position="155"/>
    </location>
</feature>
<evidence type="ECO:0000256" key="1">
    <source>
        <dbReference type="SAM" id="SignalP"/>
    </source>
</evidence>
<keyword evidence="3" id="KW-1185">Reference proteome</keyword>
<name>A0AA88R8N0_9ASTE</name>
<proteinExistence type="predicted"/>
<accession>A0AA88R8N0</accession>
<dbReference type="EMBL" id="JAVXUO010001261">
    <property type="protein sequence ID" value="KAK2984142.1"/>
    <property type="molecule type" value="Genomic_DNA"/>
</dbReference>
<dbReference type="Proteomes" id="UP001187471">
    <property type="component" value="Unassembled WGS sequence"/>
</dbReference>